<dbReference type="SMART" id="SM00028">
    <property type="entry name" value="TPR"/>
    <property type="match status" value="5"/>
</dbReference>
<dbReference type="SUPFAM" id="SSF48452">
    <property type="entry name" value="TPR-like"/>
    <property type="match status" value="3"/>
</dbReference>
<dbReference type="GO" id="GO:0006508">
    <property type="term" value="P:proteolysis"/>
    <property type="evidence" value="ECO:0007669"/>
    <property type="project" value="InterPro"/>
</dbReference>
<keyword evidence="8" id="KW-1185">Reference proteome</keyword>
<dbReference type="PANTHER" id="PTHR12792">
    <property type="entry name" value="EXTRA SPINDLE POLES 1-RELATED"/>
    <property type="match status" value="1"/>
</dbReference>
<keyword evidence="4" id="KW-0159">Chromosome partition</keyword>
<dbReference type="Gene3D" id="1.25.40.10">
    <property type="entry name" value="Tetratricopeptide repeat domain"/>
    <property type="match status" value="1"/>
</dbReference>
<evidence type="ECO:0000256" key="3">
    <source>
        <dbReference type="ARBA" id="ARBA00022801"/>
    </source>
</evidence>
<dbReference type="InterPro" id="IPR011990">
    <property type="entry name" value="TPR-like_helical_dom_sf"/>
</dbReference>
<feature type="region of interest" description="Disordered" evidence="5">
    <location>
        <begin position="1690"/>
        <end position="1710"/>
    </location>
</feature>
<feature type="compositionally biased region" description="Polar residues" evidence="5">
    <location>
        <begin position="934"/>
        <end position="944"/>
    </location>
</feature>
<feature type="domain" description="Peptidase C50" evidence="6">
    <location>
        <begin position="1995"/>
        <end position="2093"/>
    </location>
</feature>
<sequence length="2195" mass="241513">MPPRRPTASKPPVPTTARSTSRIKTPATISPDTLASTLASKLAISDTKKKGKLKDTGDAVDVEERCLTAMRAVNAASKRLSALVASGWRMSESKGKKGEYSVDGVRAIVAEAASGLSVLRELKGKDLDIERAASSVLGKLVTLELFDAATALLSDMHDPLARLYSPSYCPPASLPVDYILTLPHISETNPPPSDIIYGLICSYITNALASYCSTLRDPTPGTGSFSLESFVSAIRDESPGTFTHWLRYLATDTSRAKMIDSTCTKLYTVFTKTCSWLQSPAPSRHPIANPPVIFSLRSFSLTCLAYTSPGTIECDAFWSEVGRVTAEYRDWDINARQHDILKFLDTIISIVERRPDRDLYLNPNGKRLAHVMEGWLIIARAANDALALERISRLLGPSPTLLAQPLDEKVLDAGEALRLCSILTRTESLFSQDPTRSVDVIDASIKALKNVGSYLRSFMLSELAGSDDNARIAVDKVRRSFERVRRLAARALETASADDVLARQVLEVSAEVLESVLTKSKFASSGGETLLLSWLDSLFVLSKSALLVPDPSTYDAAYKWLERANSLLSNSTSFPNHLRILSGAYYSLSGTLYRAGKYSFAIRFLDRGCSIGANALTVWKRECSNLEATTDTRIVDHEAWTALEEGMYKRWEVLGVCHSKSGDRKLAYEAFSEAIRHYPFFNSAFLDIVKRTPASLFFSTFPSPSADTSPSSPFHPVTVAQLGVLIDRVTYMGICELFMNPEDVSLARHFTVQDDATRVVVGILLERQIQSLEPSRYKPAVKTAISTLLDKSLDVYSSNTFPIRRAGIWVKWLEISYFGIDEFGEEKSAKVVGEETQELLSREDFALDAPMKHLRARYQTMLHLWLALHIHRSGVIVDYVQIARHSEDACKVVKAMLQSAPSSGPRGSLIARPKMVTIVSPKQVVAPAKKAMGRSSTKVKTTIMRTRAARTVAPPPVTPKPKKALQSSSNLLTQASPPVSIQASSPFDDFSKLCELLQMVSQLLGLLGHVVTKIHLLNVTRRLCERYIDTKPEDFVQVSLDLGHEYAQLGKVERAANVYASVRHCINTAAVADELRALYYLRYAELLGTIGNVLKGSSTYCEATGLLERLEAEDDKPMTTVERVHLRVMELERVAVAATSFATLQYSKDDPTASLNGLMQALRLYHRAIDTFTRLIPPPPKPAASDNPFDMTSVADALNTVKDVTPGPQQLPAPDNPPRKTYTRKSTMSALEWRVATGLLSTLFALAQTYLARGSAREAEYFVTQAKDLAESLNASAMTCRALTRMGELKLGLGKIDEAHDCLVQAANLIEDGVAGVDAADLRRLKGELSSKVHADGENRARASYEEAMTMLEELDDLLAAHDTSIVGLRNSAVVSPRSSLSPQHDSLMPALFVAVLRRNITLLHGAGEEYRTLLDRLQSLPSNPETKAEESSLLAKLTLEEAYARFRADMLLGSLAESTITLPIGMTGERMAGTVISQDILGTLSAAEKLFWSDLALVARRGKVSHVRDAVVSLALIKAFQTSLGQSQNEGATLTARLLDSSAAITPRREMLEVIQHKFSDALAQDDLRWPLITPSGSIMQQAPRSRKPAIQKRRRDSSPLGSPLFSDDDTDAPEPASTNAYWNFVASRYKAQLYDPSDLQTTQTSLLPAHWSVISITLTSDQKSLFVTRQCRGTEPLIFCIPLKGRRDAEDEEQAEGEEPRPVSEGGQMGYSEVIQELNEVIRLSDEGTRGAVNVDKTDKHARAKWWKERSELDKRMKTLLENIEFCWLGAFKTILSEPVPMPPSVLAAFRSRLESIFVRTLLPPAPAPPQSRKHKAKGSSAGKNAARLDLTISDALLETFANLSPTAPSEELEDLAYFILDLYAFHGGPNMGVVVAEVDMDELVLDIRSALEEVSAGRQKHAEKLKKSGNLVDHDQHTFLVLDKNVQGIPWECIPILQGKSVSRIPSMEFLVDRILWAKHQRGEPLSSDDGPTADASQQDESPPIDRVSVNPTNTFVILNPSGDLKNTEGRFADWLSQMQNGAGWDSIVGRAPSEAEMAHALATKDLVIYFGHGGAEQYIRSHKIRHLNRCAATMLWGCSSGLMRDMGEFDRVGTPLNYVVAGCPTLVANLWDVTDRDIDKFSQAVFDKINLSDVEDVKSWQSRCLTPQGKLETNGATPMSVVRAIAESREVCKLKYLTGAAPIVYGIPFYL</sequence>
<dbReference type="GO" id="GO:0051307">
    <property type="term" value="P:meiotic chromosome separation"/>
    <property type="evidence" value="ECO:0007669"/>
    <property type="project" value="TreeGrafter"/>
</dbReference>
<gene>
    <name evidence="7" type="ORF">BXZ70DRAFT_942268</name>
</gene>
<dbReference type="PANTHER" id="PTHR12792:SF0">
    <property type="entry name" value="SEPARIN"/>
    <property type="match status" value="1"/>
</dbReference>
<organism evidence="7 8">
    <name type="scientific">Cristinia sonorae</name>
    <dbReference type="NCBI Taxonomy" id="1940300"/>
    <lineage>
        <taxon>Eukaryota</taxon>
        <taxon>Fungi</taxon>
        <taxon>Dikarya</taxon>
        <taxon>Basidiomycota</taxon>
        <taxon>Agaricomycotina</taxon>
        <taxon>Agaricomycetes</taxon>
        <taxon>Agaricomycetidae</taxon>
        <taxon>Agaricales</taxon>
        <taxon>Pleurotineae</taxon>
        <taxon>Stephanosporaceae</taxon>
        <taxon>Cristinia</taxon>
    </lineage>
</organism>
<comment type="caution">
    <text evidence="7">The sequence shown here is derived from an EMBL/GenBank/DDBJ whole genome shotgun (WGS) entry which is preliminary data.</text>
</comment>
<feature type="region of interest" description="Disordered" evidence="5">
    <location>
        <begin position="1966"/>
        <end position="1993"/>
    </location>
</feature>
<evidence type="ECO:0000256" key="1">
    <source>
        <dbReference type="ARBA" id="ARBA00000451"/>
    </source>
</evidence>
<evidence type="ECO:0000313" key="8">
    <source>
        <dbReference type="Proteomes" id="UP000813824"/>
    </source>
</evidence>
<feature type="region of interest" description="Disordered" evidence="5">
    <location>
        <begin position="1580"/>
        <end position="1616"/>
    </location>
</feature>
<accession>A0A8K0ULJ4</accession>
<feature type="region of interest" description="Disordered" evidence="5">
    <location>
        <begin position="1807"/>
        <end position="1826"/>
    </location>
</feature>
<dbReference type="InterPro" id="IPR030397">
    <property type="entry name" value="SEPARIN_core_dom"/>
</dbReference>
<feature type="compositionally biased region" description="Polar residues" evidence="5">
    <location>
        <begin position="16"/>
        <end position="30"/>
    </location>
</feature>
<evidence type="ECO:0000313" key="7">
    <source>
        <dbReference type="EMBL" id="KAH8099548.1"/>
    </source>
</evidence>
<dbReference type="GO" id="GO:0005737">
    <property type="term" value="C:cytoplasm"/>
    <property type="evidence" value="ECO:0007669"/>
    <property type="project" value="TreeGrafter"/>
</dbReference>
<dbReference type="Pfam" id="PF03568">
    <property type="entry name" value="Separin_C"/>
    <property type="match status" value="1"/>
</dbReference>
<feature type="compositionally biased region" description="Pro residues" evidence="5">
    <location>
        <begin position="1"/>
        <end position="14"/>
    </location>
</feature>
<dbReference type="Proteomes" id="UP000813824">
    <property type="component" value="Unassembled WGS sequence"/>
</dbReference>
<dbReference type="GO" id="GO:0005634">
    <property type="term" value="C:nucleus"/>
    <property type="evidence" value="ECO:0007669"/>
    <property type="project" value="InterPro"/>
</dbReference>
<feature type="compositionally biased region" description="Basic residues" evidence="5">
    <location>
        <begin position="1586"/>
        <end position="1597"/>
    </location>
</feature>
<name>A0A8K0ULJ4_9AGAR</name>
<proteinExistence type="predicted"/>
<dbReference type="EMBL" id="JAEVFJ010000019">
    <property type="protein sequence ID" value="KAH8099548.1"/>
    <property type="molecule type" value="Genomic_DNA"/>
</dbReference>
<dbReference type="InterPro" id="IPR005314">
    <property type="entry name" value="Peptidase_C50"/>
</dbReference>
<dbReference type="OrthoDB" id="10255632at2759"/>
<dbReference type="PROSITE" id="PS51700">
    <property type="entry name" value="SEPARIN"/>
    <property type="match status" value="1"/>
</dbReference>
<feature type="region of interest" description="Disordered" evidence="5">
    <location>
        <begin position="927"/>
        <end position="967"/>
    </location>
</feature>
<dbReference type="InterPro" id="IPR019734">
    <property type="entry name" value="TPR_rpt"/>
</dbReference>
<evidence type="ECO:0000259" key="6">
    <source>
        <dbReference type="PROSITE" id="PS51700"/>
    </source>
</evidence>
<dbReference type="GO" id="GO:0044732">
    <property type="term" value="C:mitotic spindle pole body"/>
    <property type="evidence" value="ECO:0007669"/>
    <property type="project" value="TreeGrafter"/>
</dbReference>
<feature type="region of interest" description="Disordered" evidence="5">
    <location>
        <begin position="1"/>
        <end position="30"/>
    </location>
</feature>
<evidence type="ECO:0000256" key="5">
    <source>
        <dbReference type="SAM" id="MobiDB-lite"/>
    </source>
</evidence>
<protein>
    <recommendedName>
        <fullName evidence="2">separase</fullName>
        <ecNumber evidence="2">3.4.22.49</ecNumber>
    </recommendedName>
</protein>
<dbReference type="GO" id="GO:0072686">
    <property type="term" value="C:mitotic spindle"/>
    <property type="evidence" value="ECO:0007669"/>
    <property type="project" value="TreeGrafter"/>
</dbReference>
<keyword evidence="3" id="KW-0378">Hydrolase</keyword>
<reference evidence="7" key="1">
    <citation type="journal article" date="2021" name="New Phytol.">
        <title>Evolutionary innovations through gain and loss of genes in the ectomycorrhizal Boletales.</title>
        <authorList>
            <person name="Wu G."/>
            <person name="Miyauchi S."/>
            <person name="Morin E."/>
            <person name="Kuo A."/>
            <person name="Drula E."/>
            <person name="Varga T."/>
            <person name="Kohler A."/>
            <person name="Feng B."/>
            <person name="Cao Y."/>
            <person name="Lipzen A."/>
            <person name="Daum C."/>
            <person name="Hundley H."/>
            <person name="Pangilinan J."/>
            <person name="Johnson J."/>
            <person name="Barry K."/>
            <person name="LaButti K."/>
            <person name="Ng V."/>
            <person name="Ahrendt S."/>
            <person name="Min B."/>
            <person name="Choi I.G."/>
            <person name="Park H."/>
            <person name="Plett J.M."/>
            <person name="Magnuson J."/>
            <person name="Spatafora J.W."/>
            <person name="Nagy L.G."/>
            <person name="Henrissat B."/>
            <person name="Grigoriev I.V."/>
            <person name="Yang Z.L."/>
            <person name="Xu J."/>
            <person name="Martin F.M."/>
        </authorList>
    </citation>
    <scope>NUCLEOTIDE SEQUENCE</scope>
    <source>
        <strain evidence="7">KKN 215</strain>
    </source>
</reference>
<evidence type="ECO:0000256" key="4">
    <source>
        <dbReference type="ARBA" id="ARBA00022829"/>
    </source>
</evidence>
<evidence type="ECO:0000256" key="2">
    <source>
        <dbReference type="ARBA" id="ARBA00012489"/>
    </source>
</evidence>
<dbReference type="GO" id="GO:0004197">
    <property type="term" value="F:cysteine-type endopeptidase activity"/>
    <property type="evidence" value="ECO:0007669"/>
    <property type="project" value="InterPro"/>
</dbReference>
<dbReference type="EC" id="3.4.22.49" evidence="2"/>
<comment type="catalytic activity">
    <reaction evidence="1">
        <text>All bonds known to be hydrolyzed by this endopeptidase have arginine in P1 and an acidic residue in P4. P6 is often occupied by an acidic residue or by a hydroxy-amino-acid residue, the phosphorylation of which enhances cleavage.</text>
        <dbReference type="EC" id="3.4.22.49"/>
    </reaction>
</comment>